<evidence type="ECO:0000313" key="1">
    <source>
        <dbReference type="EMBL" id="KAI3767636.1"/>
    </source>
</evidence>
<sequence>MDYKIKSPAPSSPFIEESASLFSFIPQTSPPPTDPVTVPRLQPIDYILNSGDTDDDATSLYSSPPISLRFDIPVLKEVEAIMDPAAFTIVRFTVSAIPFLPFALGLRTSDAGRASFISMFIVIVVPIIDGMLGVVIPARTWFGALMSII</sequence>
<organism evidence="1 2">
    <name type="scientific">Cichorium intybus</name>
    <name type="common">Chicory</name>
    <dbReference type="NCBI Taxonomy" id="13427"/>
    <lineage>
        <taxon>Eukaryota</taxon>
        <taxon>Viridiplantae</taxon>
        <taxon>Streptophyta</taxon>
        <taxon>Embryophyta</taxon>
        <taxon>Tracheophyta</taxon>
        <taxon>Spermatophyta</taxon>
        <taxon>Magnoliopsida</taxon>
        <taxon>eudicotyledons</taxon>
        <taxon>Gunneridae</taxon>
        <taxon>Pentapetalae</taxon>
        <taxon>asterids</taxon>
        <taxon>campanulids</taxon>
        <taxon>Asterales</taxon>
        <taxon>Asteraceae</taxon>
        <taxon>Cichorioideae</taxon>
        <taxon>Cichorieae</taxon>
        <taxon>Cichoriinae</taxon>
        <taxon>Cichorium</taxon>
    </lineage>
</organism>
<protein>
    <submittedName>
        <fullName evidence="1">Uncharacterized protein</fullName>
    </submittedName>
</protein>
<reference evidence="1 2" key="2">
    <citation type="journal article" date="2022" name="Mol. Ecol. Resour.">
        <title>The genomes of chicory, endive, great burdock and yacon provide insights into Asteraceae paleo-polyploidization history and plant inulin production.</title>
        <authorList>
            <person name="Fan W."/>
            <person name="Wang S."/>
            <person name="Wang H."/>
            <person name="Wang A."/>
            <person name="Jiang F."/>
            <person name="Liu H."/>
            <person name="Zhao H."/>
            <person name="Xu D."/>
            <person name="Zhang Y."/>
        </authorList>
    </citation>
    <scope>NUCLEOTIDE SEQUENCE [LARGE SCALE GENOMIC DNA]</scope>
    <source>
        <strain evidence="2">cv. Punajuju</strain>
        <tissue evidence="1">Leaves</tissue>
    </source>
</reference>
<evidence type="ECO:0000313" key="2">
    <source>
        <dbReference type="Proteomes" id="UP001055811"/>
    </source>
</evidence>
<name>A0ACB9FAE0_CICIN</name>
<proteinExistence type="predicted"/>
<dbReference type="EMBL" id="CM042011">
    <property type="protein sequence ID" value="KAI3767636.1"/>
    <property type="molecule type" value="Genomic_DNA"/>
</dbReference>
<accession>A0ACB9FAE0</accession>
<keyword evidence="2" id="KW-1185">Reference proteome</keyword>
<gene>
    <name evidence="1" type="ORF">L2E82_17934</name>
</gene>
<reference evidence="2" key="1">
    <citation type="journal article" date="2022" name="Mol. Ecol. Resour.">
        <title>The genomes of chicory, endive, great burdock and yacon provide insights into Asteraceae palaeo-polyploidization history and plant inulin production.</title>
        <authorList>
            <person name="Fan W."/>
            <person name="Wang S."/>
            <person name="Wang H."/>
            <person name="Wang A."/>
            <person name="Jiang F."/>
            <person name="Liu H."/>
            <person name="Zhao H."/>
            <person name="Xu D."/>
            <person name="Zhang Y."/>
        </authorList>
    </citation>
    <scope>NUCLEOTIDE SEQUENCE [LARGE SCALE GENOMIC DNA]</scope>
    <source>
        <strain evidence="2">cv. Punajuju</strain>
    </source>
</reference>
<dbReference type="Proteomes" id="UP001055811">
    <property type="component" value="Linkage Group LG03"/>
</dbReference>
<comment type="caution">
    <text evidence="1">The sequence shown here is derived from an EMBL/GenBank/DDBJ whole genome shotgun (WGS) entry which is preliminary data.</text>
</comment>